<dbReference type="InterPro" id="IPR012373">
    <property type="entry name" value="Ferrdict_sens_TM"/>
</dbReference>
<dbReference type="PANTHER" id="PTHR30273">
    <property type="entry name" value="PERIPLASMIC SIGNAL SENSOR AND SIGMA FACTOR ACTIVATOR FECR-RELATED"/>
    <property type="match status" value="1"/>
</dbReference>
<evidence type="ECO:0000313" key="4">
    <source>
        <dbReference type="EMBL" id="OQP62168.1"/>
    </source>
</evidence>
<comment type="caution">
    <text evidence="4">The sequence shown here is derived from an EMBL/GenBank/DDBJ whole genome shotgun (WGS) entry which is preliminary data.</text>
</comment>
<proteinExistence type="predicted"/>
<evidence type="ECO:0000259" key="3">
    <source>
        <dbReference type="Pfam" id="PF16344"/>
    </source>
</evidence>
<dbReference type="InterPro" id="IPR006860">
    <property type="entry name" value="FecR"/>
</dbReference>
<dbReference type="GO" id="GO:0016989">
    <property type="term" value="F:sigma factor antagonist activity"/>
    <property type="evidence" value="ECO:0007669"/>
    <property type="project" value="TreeGrafter"/>
</dbReference>
<evidence type="ECO:0000313" key="5">
    <source>
        <dbReference type="Proteomes" id="UP000192276"/>
    </source>
</evidence>
<feature type="domain" description="FecR protein" evidence="2">
    <location>
        <begin position="190"/>
        <end position="290"/>
    </location>
</feature>
<dbReference type="Proteomes" id="UP000192276">
    <property type="component" value="Unassembled WGS sequence"/>
</dbReference>
<name>A0A1V9FV38_9BACT</name>
<dbReference type="AlphaFoldDB" id="A0A1V9FV38"/>
<organism evidence="4 5">
    <name type="scientific">Niastella populi</name>
    <dbReference type="NCBI Taxonomy" id="550983"/>
    <lineage>
        <taxon>Bacteria</taxon>
        <taxon>Pseudomonadati</taxon>
        <taxon>Bacteroidota</taxon>
        <taxon>Chitinophagia</taxon>
        <taxon>Chitinophagales</taxon>
        <taxon>Chitinophagaceae</taxon>
        <taxon>Niastella</taxon>
    </lineage>
</organism>
<dbReference type="Gene3D" id="2.60.120.1440">
    <property type="match status" value="1"/>
</dbReference>
<dbReference type="RefSeq" id="WP_081163955.1">
    <property type="nucleotide sequence ID" value="NZ_LWBP01000123.1"/>
</dbReference>
<dbReference type="STRING" id="550983.A4R26_17975"/>
<feature type="transmembrane region" description="Helical" evidence="1">
    <location>
        <begin position="88"/>
        <end position="110"/>
    </location>
</feature>
<dbReference type="InterPro" id="IPR032508">
    <property type="entry name" value="FecR_C"/>
</dbReference>
<accession>A0A1V9FV38</accession>
<keyword evidence="1" id="KW-0812">Transmembrane</keyword>
<evidence type="ECO:0008006" key="6">
    <source>
        <dbReference type="Google" id="ProtNLM"/>
    </source>
</evidence>
<evidence type="ECO:0000259" key="2">
    <source>
        <dbReference type="Pfam" id="PF04773"/>
    </source>
</evidence>
<reference evidence="5" key="1">
    <citation type="submission" date="2016-04" db="EMBL/GenBank/DDBJ databases">
        <authorList>
            <person name="Chen L."/>
            <person name="Zhuang W."/>
            <person name="Wang G."/>
        </authorList>
    </citation>
    <scope>NUCLEOTIDE SEQUENCE [LARGE SCALE GENOMIC DNA]</scope>
    <source>
        <strain evidence="5">208</strain>
    </source>
</reference>
<sequence length="415" mass="46239">MTDNSLINGIILKAISEEDLNSAEAVIFEEWLTDEDNRRWFEKWSNKDYMLERLIEAHRVDVGGDKAYFEQKLANGKRIIIRKRQWKLFRDVATSAAAVLVLAAAAFYWFRTPNQGDNVLPKDKAATVSLHDIAPGQTTALLTLADGSKLVLDSTAIGQLAQQGGTVVLNGKGILKYQQKDQPAELIYNTLTTANGETYAMVMADGSKVWLNAGATIRYPVAFAGNERKVEVTGEVYFEVAPDKNKPFIVHVSGRKENEMDVQVLGTHFNIHAYDDEAIIKTTLVEGSVKIKHANVETLLEPGQQAQVSNGVTKVKPDANIEAVTAWKNGRFYFSKSDITVVMRQLAKWYNVEVVYEGAKPTKLFIGEMERGLMLSQVLRALEYTTGVHFRVDVAARKLIVEAPKDAKSRNKDSN</sequence>
<dbReference type="Pfam" id="PF16344">
    <property type="entry name" value="FecR_C"/>
    <property type="match status" value="1"/>
</dbReference>
<evidence type="ECO:0000256" key="1">
    <source>
        <dbReference type="SAM" id="Phobius"/>
    </source>
</evidence>
<feature type="domain" description="Protein FecR C-terminal" evidence="3">
    <location>
        <begin position="331"/>
        <end position="392"/>
    </location>
</feature>
<keyword evidence="1" id="KW-1133">Transmembrane helix</keyword>
<dbReference type="EMBL" id="LWBP01000123">
    <property type="protein sequence ID" value="OQP62168.1"/>
    <property type="molecule type" value="Genomic_DNA"/>
</dbReference>
<keyword evidence="5" id="KW-1185">Reference proteome</keyword>
<dbReference type="Gene3D" id="3.55.50.30">
    <property type="match status" value="1"/>
</dbReference>
<dbReference type="PANTHER" id="PTHR30273:SF2">
    <property type="entry name" value="PROTEIN FECR"/>
    <property type="match status" value="1"/>
</dbReference>
<keyword evidence="1" id="KW-0472">Membrane</keyword>
<dbReference type="Pfam" id="PF04773">
    <property type="entry name" value="FecR"/>
    <property type="match status" value="1"/>
</dbReference>
<gene>
    <name evidence="4" type="ORF">A4R26_17975</name>
</gene>
<dbReference type="OrthoDB" id="1098220at2"/>
<protein>
    <recommendedName>
        <fullName evidence="6">Iron dicitrate transport regulator FecR</fullName>
    </recommendedName>
</protein>